<accession>A0A7I7QWS2</accession>
<dbReference type="InterPro" id="IPR032710">
    <property type="entry name" value="NTF2-like_dom_sf"/>
</dbReference>
<organism evidence="2 3">
    <name type="scientific">Mycolicibacterium sediminis</name>
    <dbReference type="NCBI Taxonomy" id="1286180"/>
    <lineage>
        <taxon>Bacteria</taxon>
        <taxon>Bacillati</taxon>
        <taxon>Actinomycetota</taxon>
        <taxon>Actinomycetes</taxon>
        <taxon>Mycobacteriales</taxon>
        <taxon>Mycobacteriaceae</taxon>
        <taxon>Mycolicibacterium</taxon>
    </lineage>
</organism>
<dbReference type="EMBL" id="AP022588">
    <property type="protein sequence ID" value="BBY30346.1"/>
    <property type="molecule type" value="Genomic_DNA"/>
</dbReference>
<evidence type="ECO:0000313" key="2">
    <source>
        <dbReference type="EMBL" id="BBY30346.1"/>
    </source>
</evidence>
<keyword evidence="3" id="KW-1185">Reference proteome</keyword>
<sequence length="119" mass="13067">MVAPTAAQVFAIVDSMDLEALSKLYADNGSLVFANRPALIGPDEIREGVGCFYDTIAGLKHTILAEWTFGADTVVELTVTYRRHDGGEVTIPVATLWHVDHTGKFDSYRVYFDLAPVYA</sequence>
<evidence type="ECO:0000259" key="1">
    <source>
        <dbReference type="Pfam" id="PF12680"/>
    </source>
</evidence>
<feature type="domain" description="SnoaL-like" evidence="1">
    <location>
        <begin position="8"/>
        <end position="104"/>
    </location>
</feature>
<dbReference type="InterPro" id="IPR037401">
    <property type="entry name" value="SnoaL-like"/>
</dbReference>
<dbReference type="RefSeq" id="WP_163799746.1">
    <property type="nucleotide sequence ID" value="NZ_AP022588.1"/>
</dbReference>
<evidence type="ECO:0000313" key="3">
    <source>
        <dbReference type="Proteomes" id="UP000467193"/>
    </source>
</evidence>
<protein>
    <recommendedName>
        <fullName evidence="1">SnoaL-like domain-containing protein</fullName>
    </recommendedName>
</protein>
<gene>
    <name evidence="2" type="ORF">MSEDJ_44420</name>
</gene>
<dbReference type="Pfam" id="PF12680">
    <property type="entry name" value="SnoaL_2"/>
    <property type="match status" value="1"/>
</dbReference>
<reference evidence="2 3" key="1">
    <citation type="journal article" date="2019" name="Emerg. Microbes Infect.">
        <title>Comprehensive subspecies identification of 175 nontuberculous mycobacteria species based on 7547 genomic profiles.</title>
        <authorList>
            <person name="Matsumoto Y."/>
            <person name="Kinjo T."/>
            <person name="Motooka D."/>
            <person name="Nabeya D."/>
            <person name="Jung N."/>
            <person name="Uechi K."/>
            <person name="Horii T."/>
            <person name="Iida T."/>
            <person name="Fujita J."/>
            <person name="Nakamura S."/>
        </authorList>
    </citation>
    <scope>NUCLEOTIDE SEQUENCE [LARGE SCALE GENOMIC DNA]</scope>
    <source>
        <strain evidence="2 3">JCM 17899</strain>
    </source>
</reference>
<dbReference type="KEGG" id="msei:MSEDJ_44420"/>
<proteinExistence type="predicted"/>
<dbReference type="SUPFAM" id="SSF54427">
    <property type="entry name" value="NTF2-like"/>
    <property type="match status" value="1"/>
</dbReference>
<dbReference type="Proteomes" id="UP000467193">
    <property type="component" value="Chromosome"/>
</dbReference>
<name>A0A7I7QWS2_9MYCO</name>
<dbReference type="AlphaFoldDB" id="A0A7I7QWS2"/>
<dbReference type="Gene3D" id="3.10.450.50">
    <property type="match status" value="1"/>
</dbReference>